<gene>
    <name evidence="2" type="ORF">BYL167_LOCUS33497</name>
</gene>
<name>A0A8S2WGA8_9BILA</name>
<feature type="non-terminal residue" evidence="2">
    <location>
        <position position="1"/>
    </location>
</feature>
<feature type="transmembrane region" description="Helical" evidence="1">
    <location>
        <begin position="103"/>
        <end position="122"/>
    </location>
</feature>
<organism evidence="2 3">
    <name type="scientific">Rotaria magnacalcarata</name>
    <dbReference type="NCBI Taxonomy" id="392030"/>
    <lineage>
        <taxon>Eukaryota</taxon>
        <taxon>Metazoa</taxon>
        <taxon>Spiralia</taxon>
        <taxon>Gnathifera</taxon>
        <taxon>Rotifera</taxon>
        <taxon>Eurotatoria</taxon>
        <taxon>Bdelloidea</taxon>
        <taxon>Philodinida</taxon>
        <taxon>Philodinidae</taxon>
        <taxon>Rotaria</taxon>
    </lineage>
</organism>
<accession>A0A8S2WGA8</accession>
<reference evidence="2" key="1">
    <citation type="submission" date="2021-02" db="EMBL/GenBank/DDBJ databases">
        <authorList>
            <person name="Nowell W R."/>
        </authorList>
    </citation>
    <scope>NUCLEOTIDE SEQUENCE</scope>
</reference>
<dbReference type="SUPFAM" id="SSF81321">
    <property type="entry name" value="Family A G protein-coupled receptor-like"/>
    <property type="match status" value="1"/>
</dbReference>
<feature type="transmembrane region" description="Helical" evidence="1">
    <location>
        <begin position="184"/>
        <end position="207"/>
    </location>
</feature>
<dbReference type="Proteomes" id="UP000681967">
    <property type="component" value="Unassembled WGS sequence"/>
</dbReference>
<feature type="transmembrane region" description="Helical" evidence="1">
    <location>
        <begin position="270"/>
        <end position="292"/>
    </location>
</feature>
<comment type="caution">
    <text evidence="2">The sequence shown here is derived from an EMBL/GenBank/DDBJ whole genome shotgun (WGS) entry which is preliminary data.</text>
</comment>
<keyword evidence="1" id="KW-0812">Transmembrane</keyword>
<sequence length="319" mass="36757">GEIQLQRNLSQHRVMTSLVFINQMIVIYFGAFIIIVGVFGTVMQAFILMAARYYRKTPSTFYFIVASIHECGIFIAAYLPLVLSVSVLTSRTEVFALWCKLRYFFAISCSAISSSCGCMAAIDQFLITSQNARIRQLSSIKNAYRACFSFAIIWWLHGTLWIYYQEMSPITHSCAYPSDTFFIYAVFFMCIILCGAPCLIMVVFGLLANRNIKKTTCLSRLHIDRQLMIVVFIQVLLTLIGLTPYTGYSAYKTITFYFQKTADQRLMDTLVGNITYMFCSVAYGGRFYIFLYSSSRFRRMVKDRVLSWRRARQIIPLTR</sequence>
<feature type="transmembrane region" description="Helical" evidence="1">
    <location>
        <begin position="25"/>
        <end position="49"/>
    </location>
</feature>
<keyword evidence="1" id="KW-0472">Membrane</keyword>
<feature type="transmembrane region" description="Helical" evidence="1">
    <location>
        <begin position="143"/>
        <end position="164"/>
    </location>
</feature>
<evidence type="ECO:0000313" key="3">
    <source>
        <dbReference type="Proteomes" id="UP000681967"/>
    </source>
</evidence>
<protein>
    <recommendedName>
        <fullName evidence="4">G-protein coupled receptors family 1 profile domain-containing protein</fullName>
    </recommendedName>
</protein>
<evidence type="ECO:0000313" key="2">
    <source>
        <dbReference type="EMBL" id="CAF4445030.1"/>
    </source>
</evidence>
<dbReference type="Gene3D" id="1.20.1070.10">
    <property type="entry name" value="Rhodopsin 7-helix transmembrane proteins"/>
    <property type="match status" value="1"/>
</dbReference>
<feature type="transmembrane region" description="Helical" evidence="1">
    <location>
        <begin position="61"/>
        <end position="83"/>
    </location>
</feature>
<dbReference type="EMBL" id="CAJOBH010065231">
    <property type="protein sequence ID" value="CAF4445030.1"/>
    <property type="molecule type" value="Genomic_DNA"/>
</dbReference>
<proteinExistence type="predicted"/>
<keyword evidence="1" id="KW-1133">Transmembrane helix</keyword>
<feature type="transmembrane region" description="Helical" evidence="1">
    <location>
        <begin position="227"/>
        <end position="250"/>
    </location>
</feature>
<evidence type="ECO:0008006" key="4">
    <source>
        <dbReference type="Google" id="ProtNLM"/>
    </source>
</evidence>
<dbReference type="AlphaFoldDB" id="A0A8S2WGA8"/>
<evidence type="ECO:0000256" key="1">
    <source>
        <dbReference type="SAM" id="Phobius"/>
    </source>
</evidence>